<dbReference type="InterPro" id="IPR036259">
    <property type="entry name" value="MFS_trans_sf"/>
</dbReference>
<dbReference type="AlphaFoldDB" id="A0A8X6JHE2"/>
<dbReference type="EMBL" id="BMAW01041777">
    <property type="protein sequence ID" value="GFS30691.1"/>
    <property type="molecule type" value="Genomic_DNA"/>
</dbReference>
<feature type="domain" description="FHA" evidence="8">
    <location>
        <begin position="207"/>
        <end position="271"/>
    </location>
</feature>
<feature type="region of interest" description="Disordered" evidence="6">
    <location>
        <begin position="181"/>
        <end position="205"/>
    </location>
</feature>
<feature type="transmembrane region" description="Helical" evidence="7">
    <location>
        <begin position="36"/>
        <end position="60"/>
    </location>
</feature>
<evidence type="ECO:0000256" key="5">
    <source>
        <dbReference type="ARBA" id="ARBA00023136"/>
    </source>
</evidence>
<organism evidence="9 10">
    <name type="scientific">Nephila pilipes</name>
    <name type="common">Giant wood spider</name>
    <name type="synonym">Nephila maculata</name>
    <dbReference type="NCBI Taxonomy" id="299642"/>
    <lineage>
        <taxon>Eukaryota</taxon>
        <taxon>Metazoa</taxon>
        <taxon>Ecdysozoa</taxon>
        <taxon>Arthropoda</taxon>
        <taxon>Chelicerata</taxon>
        <taxon>Arachnida</taxon>
        <taxon>Araneae</taxon>
        <taxon>Araneomorphae</taxon>
        <taxon>Entelegynae</taxon>
        <taxon>Araneoidea</taxon>
        <taxon>Nephilidae</taxon>
        <taxon>Nephila</taxon>
    </lineage>
</organism>
<evidence type="ECO:0000259" key="8">
    <source>
        <dbReference type="PROSITE" id="PS50006"/>
    </source>
</evidence>
<dbReference type="PANTHER" id="PTHR19444">
    <property type="entry name" value="UNC-93 RELATED"/>
    <property type="match status" value="1"/>
</dbReference>
<feature type="compositionally biased region" description="Low complexity" evidence="6">
    <location>
        <begin position="190"/>
        <end position="205"/>
    </location>
</feature>
<keyword evidence="4 7" id="KW-1133">Transmembrane helix</keyword>
<feature type="transmembrane region" description="Helical" evidence="7">
    <location>
        <begin position="66"/>
        <end position="86"/>
    </location>
</feature>
<keyword evidence="10" id="KW-1185">Reference proteome</keyword>
<dbReference type="Proteomes" id="UP000887013">
    <property type="component" value="Unassembled WGS sequence"/>
</dbReference>
<dbReference type="Gene3D" id="1.20.1250.20">
    <property type="entry name" value="MFS general substrate transporter like domains"/>
    <property type="match status" value="2"/>
</dbReference>
<evidence type="ECO:0000256" key="7">
    <source>
        <dbReference type="SAM" id="Phobius"/>
    </source>
</evidence>
<evidence type="ECO:0000313" key="10">
    <source>
        <dbReference type="Proteomes" id="UP000887013"/>
    </source>
</evidence>
<comment type="caution">
    <text evidence="9">The sequence shown here is derived from an EMBL/GenBank/DDBJ whole genome shotgun (WGS) entry which is preliminary data.</text>
</comment>
<feature type="transmembrane region" description="Helical" evidence="7">
    <location>
        <begin position="528"/>
        <end position="546"/>
    </location>
</feature>
<evidence type="ECO:0000256" key="4">
    <source>
        <dbReference type="ARBA" id="ARBA00022989"/>
    </source>
</evidence>
<feature type="transmembrane region" description="Helical" evidence="7">
    <location>
        <begin position="458"/>
        <end position="481"/>
    </location>
</feature>
<evidence type="ECO:0000256" key="1">
    <source>
        <dbReference type="ARBA" id="ARBA00004141"/>
    </source>
</evidence>
<keyword evidence="5 7" id="KW-0472">Membrane</keyword>
<reference evidence="9" key="1">
    <citation type="submission" date="2020-08" db="EMBL/GenBank/DDBJ databases">
        <title>Multicomponent nature underlies the extraordinary mechanical properties of spider dragline silk.</title>
        <authorList>
            <person name="Kono N."/>
            <person name="Nakamura H."/>
            <person name="Mori M."/>
            <person name="Yoshida Y."/>
            <person name="Ohtoshi R."/>
            <person name="Malay A.D."/>
            <person name="Moran D.A.P."/>
            <person name="Tomita M."/>
            <person name="Numata K."/>
            <person name="Arakawa K."/>
        </authorList>
    </citation>
    <scope>NUCLEOTIDE SEQUENCE</scope>
</reference>
<dbReference type="OrthoDB" id="6434712at2759"/>
<evidence type="ECO:0000256" key="3">
    <source>
        <dbReference type="ARBA" id="ARBA00022692"/>
    </source>
</evidence>
<evidence type="ECO:0000256" key="6">
    <source>
        <dbReference type="SAM" id="MobiDB-lite"/>
    </source>
</evidence>
<dbReference type="PANTHER" id="PTHR19444:SF13">
    <property type="entry name" value="PROTEIN UNC-93 HOMOLOG A"/>
    <property type="match status" value="1"/>
</dbReference>
<dbReference type="PROSITE" id="PS50006">
    <property type="entry name" value="FHA_DOMAIN"/>
    <property type="match status" value="1"/>
</dbReference>
<feature type="transmembrane region" description="Helical" evidence="7">
    <location>
        <begin position="428"/>
        <end position="446"/>
    </location>
</feature>
<dbReference type="InterPro" id="IPR010291">
    <property type="entry name" value="Ion_channel_UNC-93"/>
</dbReference>
<dbReference type="GO" id="GO:0016020">
    <property type="term" value="C:membrane"/>
    <property type="evidence" value="ECO:0007669"/>
    <property type="project" value="UniProtKB-SubCell"/>
</dbReference>
<accession>A0A8X6JHE2</accession>
<dbReference type="InterPro" id="IPR000253">
    <property type="entry name" value="FHA_dom"/>
</dbReference>
<name>A0A8X6JHE2_NEPPI</name>
<evidence type="ECO:0000256" key="2">
    <source>
        <dbReference type="ARBA" id="ARBA00009172"/>
    </source>
</evidence>
<gene>
    <name evidence="9" type="primary">unc93a</name>
    <name evidence="9" type="ORF">NPIL_400881</name>
</gene>
<protein>
    <submittedName>
        <fullName evidence="9">Protein unc-93 homolog A</fullName>
    </submittedName>
</protein>
<dbReference type="InterPro" id="IPR051951">
    <property type="entry name" value="UNC-93_regulatory"/>
</dbReference>
<comment type="subcellular location">
    <subcellularLocation>
        <location evidence="1">Membrane</location>
        <topology evidence="1">Multi-pass membrane protein</topology>
    </subcellularLocation>
</comment>
<feature type="transmembrane region" description="Helical" evidence="7">
    <location>
        <begin position="348"/>
        <end position="369"/>
    </location>
</feature>
<proteinExistence type="inferred from homology"/>
<feature type="transmembrane region" description="Helical" evidence="7">
    <location>
        <begin position="552"/>
        <end position="569"/>
    </location>
</feature>
<feature type="transmembrane region" description="Helical" evidence="7">
    <location>
        <begin position="487"/>
        <end position="507"/>
    </location>
</feature>
<comment type="similarity">
    <text evidence="2">Belongs to the unc-93 family.</text>
</comment>
<feature type="transmembrane region" description="Helical" evidence="7">
    <location>
        <begin position="93"/>
        <end position="112"/>
    </location>
</feature>
<evidence type="ECO:0000313" key="9">
    <source>
        <dbReference type="EMBL" id="GFS30691.1"/>
    </source>
</evidence>
<dbReference type="SUPFAM" id="SSF103473">
    <property type="entry name" value="MFS general substrate transporter"/>
    <property type="match status" value="2"/>
</dbReference>
<dbReference type="Pfam" id="PF05978">
    <property type="entry name" value="UNC-93"/>
    <property type="match status" value="2"/>
</dbReference>
<sequence>MDQLPKNILTENLNSSIIDNENENIQISRKHIIKNLVVVSVGCLLAFCAYDGLVMLQSTINQEDGIGVISIAIQFSCGCITAILLPEYLFEKIGCKAVIAICLVLFVPYIAANFYPRWILMIPASILIGFANSLYWAAQSAYLNELSILYTKHLDTDEKILSSSSKLYSENSKTTLHSYDTELNHDSHSSNKIGSDSSKSSEKTIVSRIGKNENADIFISDIKTDEQGESRKHADLNESSSTTASKNLMITLITKLTNFSRNSYNLNNSMTTSKLLESTTARFFGIHGLIYQTCHIWSNLISYYVLRIGVVEVEYGRNSTCLCGASFCNIGTDCSQNNLREPRDDLRYILIGLFVALSILALLLVVFCLDELKKKRKNVSVSWQILISTITHMKNKKQLFLIPMSLNIGVSQGFIMSDFTRDYIGCAWGVHNVGLVTACLGASLALSSSISGWFVKHLGRIAIFSIAKLLNIVVIIILFLWEPDSSQPLMFFVISGILGIVLGTFWSQLRAFYGVLFKDKEGAAFANYQLWHAVGMAMAFAYSNYICTYYKIYIYAAFSTLGMIGYLLAERSYSLDR</sequence>
<keyword evidence="3 7" id="KW-0812">Transmembrane</keyword>